<evidence type="ECO:0008006" key="3">
    <source>
        <dbReference type="Google" id="ProtNLM"/>
    </source>
</evidence>
<sequence length="162" mass="15681">MRRLYPDPVTARAAVADLRASGFADADISYIGGRDADEDTEASSSAAGAVVGTAVGAGAGTLAGLGMIAIPGAGPLVAAGWLATMLTGAGVGAAAGAAAGGLIDALTGSGIPEDEATRYVAGLREGGSLVIVRGVAESRIEAATSILERHRPVALRAAPSGL</sequence>
<accession>A0A848EDP7</accession>
<reference evidence="1 2" key="1">
    <citation type="submission" date="2020-03" db="EMBL/GenBank/DDBJ databases">
        <authorList>
            <person name="Sun Q."/>
        </authorList>
    </citation>
    <scope>NUCLEOTIDE SEQUENCE [LARGE SCALE GENOMIC DNA]</scope>
    <source>
        <strain evidence="1 2">JC162</strain>
    </source>
</reference>
<dbReference type="Proteomes" id="UP000548582">
    <property type="component" value="Unassembled WGS sequence"/>
</dbReference>
<organism evidence="1 2">
    <name type="scientific">Neoroseomonas marina</name>
    <dbReference type="NCBI Taxonomy" id="1232220"/>
    <lineage>
        <taxon>Bacteria</taxon>
        <taxon>Pseudomonadati</taxon>
        <taxon>Pseudomonadota</taxon>
        <taxon>Alphaproteobacteria</taxon>
        <taxon>Acetobacterales</taxon>
        <taxon>Acetobacteraceae</taxon>
        <taxon>Neoroseomonas</taxon>
    </lineage>
</organism>
<dbReference type="PANTHER" id="PTHR36109">
    <property type="entry name" value="MEMBRANE PROTEIN-RELATED"/>
    <property type="match status" value="1"/>
</dbReference>
<keyword evidence="2" id="KW-1185">Reference proteome</keyword>
<evidence type="ECO:0000313" key="1">
    <source>
        <dbReference type="EMBL" id="NMJ41438.1"/>
    </source>
</evidence>
<evidence type="ECO:0000313" key="2">
    <source>
        <dbReference type="Proteomes" id="UP000548582"/>
    </source>
</evidence>
<protein>
    <recommendedName>
        <fullName evidence="3">DUF1269 domain-containing protein</fullName>
    </recommendedName>
</protein>
<dbReference type="AlphaFoldDB" id="A0A848EDP7"/>
<dbReference type="RefSeq" id="WP_170053638.1">
    <property type="nucleotide sequence ID" value="NZ_JABBKX010000002.1"/>
</dbReference>
<gene>
    <name evidence="1" type="ORF">GWK16_09320</name>
</gene>
<dbReference type="EMBL" id="JABBKX010000002">
    <property type="protein sequence ID" value="NMJ41438.1"/>
    <property type="molecule type" value="Genomic_DNA"/>
</dbReference>
<name>A0A848EDP7_9PROT</name>
<proteinExistence type="predicted"/>
<dbReference type="PANTHER" id="PTHR36109:SF2">
    <property type="entry name" value="MEMBRANE PROTEIN"/>
    <property type="match status" value="1"/>
</dbReference>
<comment type="caution">
    <text evidence="1">The sequence shown here is derived from an EMBL/GenBank/DDBJ whole genome shotgun (WGS) entry which is preliminary data.</text>
</comment>
<dbReference type="InterPro" id="IPR052948">
    <property type="entry name" value="Low_temp-induced_all0457"/>
</dbReference>